<feature type="region of interest" description="Disordered" evidence="1">
    <location>
        <begin position="21"/>
        <end position="43"/>
    </location>
</feature>
<dbReference type="EMBL" id="MEYV01000002">
    <property type="protein sequence ID" value="OGD40731.1"/>
    <property type="molecule type" value="Genomic_DNA"/>
</dbReference>
<dbReference type="Proteomes" id="UP000177197">
    <property type="component" value="Unassembled WGS sequence"/>
</dbReference>
<evidence type="ECO:0000313" key="2">
    <source>
        <dbReference type="EMBL" id="OGD40731.1"/>
    </source>
</evidence>
<sequence>MAELRIRNSKKFVIDRREEIENMTNQSNQPAAPATLVPQSEEEKKKKALESIGKVYGKSAEEEQKKEKYMKGLFGGEVPGMAERRKKLTQERGPQT</sequence>
<evidence type="ECO:0000313" key="3">
    <source>
        <dbReference type="Proteomes" id="UP000177197"/>
    </source>
</evidence>
<feature type="region of interest" description="Disordered" evidence="1">
    <location>
        <begin position="74"/>
        <end position="96"/>
    </location>
</feature>
<dbReference type="AlphaFoldDB" id="A0A1F5CCZ5"/>
<reference evidence="2 3" key="1">
    <citation type="journal article" date="2016" name="Nat. Commun.">
        <title>Thousands of microbial genomes shed light on interconnected biogeochemical processes in an aquifer system.</title>
        <authorList>
            <person name="Anantharaman K."/>
            <person name="Brown C.T."/>
            <person name="Hug L.A."/>
            <person name="Sharon I."/>
            <person name="Castelle C.J."/>
            <person name="Probst A.J."/>
            <person name="Thomas B.C."/>
            <person name="Singh A."/>
            <person name="Wilkins M.J."/>
            <person name="Karaoz U."/>
            <person name="Brodie E.L."/>
            <person name="Williams K.H."/>
            <person name="Hubbard S.S."/>
            <person name="Banfield J.F."/>
        </authorList>
    </citation>
    <scope>NUCLEOTIDE SEQUENCE [LARGE SCALE GENOMIC DNA]</scope>
</reference>
<proteinExistence type="predicted"/>
<gene>
    <name evidence="2" type="ORF">A3I30_00110</name>
</gene>
<evidence type="ECO:0000256" key="1">
    <source>
        <dbReference type="SAM" id="MobiDB-lite"/>
    </source>
</evidence>
<protein>
    <submittedName>
        <fullName evidence="2">Uncharacterized protein</fullName>
    </submittedName>
</protein>
<accession>A0A1F5CCZ5</accession>
<name>A0A1F5CCZ5_9BACT</name>
<organism evidence="2 3">
    <name type="scientific">Candidatus Azambacteria bacterium RIFCSPLOWO2_02_FULL_44_14</name>
    <dbReference type="NCBI Taxonomy" id="1797306"/>
    <lineage>
        <taxon>Bacteria</taxon>
        <taxon>Candidatus Azamiibacteriota</taxon>
    </lineage>
</organism>
<comment type="caution">
    <text evidence="2">The sequence shown here is derived from an EMBL/GenBank/DDBJ whole genome shotgun (WGS) entry which is preliminary data.</text>
</comment>